<accession>A0AAW2Y3Z5</accession>
<evidence type="ECO:0000256" key="1">
    <source>
        <dbReference type="ARBA" id="ARBA00009995"/>
    </source>
</evidence>
<keyword evidence="2" id="KW-0808">Transferase</keyword>
<dbReference type="SUPFAM" id="SSF53756">
    <property type="entry name" value="UDP-Glycosyltransferase/glycogen phosphorylase"/>
    <property type="match status" value="1"/>
</dbReference>
<dbReference type="InterPro" id="IPR002213">
    <property type="entry name" value="UDP_glucos_trans"/>
</dbReference>
<dbReference type="PANTHER" id="PTHR48049">
    <property type="entry name" value="GLYCOSYLTRANSFERASE"/>
    <property type="match status" value="1"/>
</dbReference>
<reference evidence="4" key="2">
    <citation type="journal article" date="2024" name="Plant">
        <title>Genomic evolution and insights into agronomic trait innovations of Sesamum species.</title>
        <authorList>
            <person name="Miao H."/>
            <person name="Wang L."/>
            <person name="Qu L."/>
            <person name="Liu H."/>
            <person name="Sun Y."/>
            <person name="Le M."/>
            <person name="Wang Q."/>
            <person name="Wei S."/>
            <person name="Zheng Y."/>
            <person name="Lin W."/>
            <person name="Duan Y."/>
            <person name="Cao H."/>
            <person name="Xiong S."/>
            <person name="Wang X."/>
            <person name="Wei L."/>
            <person name="Li C."/>
            <person name="Ma Q."/>
            <person name="Ju M."/>
            <person name="Zhao R."/>
            <person name="Li G."/>
            <person name="Mu C."/>
            <person name="Tian Q."/>
            <person name="Mei H."/>
            <person name="Zhang T."/>
            <person name="Gao T."/>
            <person name="Zhang H."/>
        </authorList>
    </citation>
    <scope>NUCLEOTIDE SEQUENCE</scope>
    <source>
        <strain evidence="4">KEN1</strain>
    </source>
</reference>
<dbReference type="EMBL" id="JACGWN010000002">
    <property type="protein sequence ID" value="KAL0460452.1"/>
    <property type="molecule type" value="Genomic_DNA"/>
</dbReference>
<feature type="domain" description="GTP cyclohydrolase I" evidence="3">
    <location>
        <begin position="73"/>
        <end position="134"/>
    </location>
</feature>
<dbReference type="Gene3D" id="3.30.1130.10">
    <property type="match status" value="2"/>
</dbReference>
<comment type="caution">
    <text evidence="4">The sequence shown here is derived from an EMBL/GenBank/DDBJ whole genome shotgun (WGS) entry which is preliminary data.</text>
</comment>
<dbReference type="PROSITE" id="PS00375">
    <property type="entry name" value="UDPGT"/>
    <property type="match status" value="1"/>
</dbReference>
<dbReference type="InterPro" id="IPR043133">
    <property type="entry name" value="GTP-CH-I_C/QueF"/>
</dbReference>
<dbReference type="SUPFAM" id="SSF55620">
    <property type="entry name" value="Tetrahydrobiopterin biosynthesis enzymes-like"/>
    <property type="match status" value="2"/>
</dbReference>
<feature type="domain" description="GTP cyclohydrolase I" evidence="3">
    <location>
        <begin position="218"/>
        <end position="401"/>
    </location>
</feature>
<evidence type="ECO:0000313" key="4">
    <source>
        <dbReference type="EMBL" id="KAL0460452.1"/>
    </source>
</evidence>
<dbReference type="Pfam" id="PF00201">
    <property type="entry name" value="UDPGT"/>
    <property type="match status" value="1"/>
</dbReference>
<evidence type="ECO:0000256" key="2">
    <source>
        <dbReference type="ARBA" id="ARBA00022679"/>
    </source>
</evidence>
<dbReference type="Pfam" id="PF01227">
    <property type="entry name" value="GTP_cyclohydroI"/>
    <property type="match status" value="2"/>
</dbReference>
<dbReference type="InterPro" id="IPR020602">
    <property type="entry name" value="GTP_CycHdrlase_I_dom"/>
</dbReference>
<dbReference type="InterPro" id="IPR043134">
    <property type="entry name" value="GTP-CH-I_N"/>
</dbReference>
<dbReference type="Gene3D" id="1.10.286.10">
    <property type="match status" value="2"/>
</dbReference>
<evidence type="ECO:0000259" key="3">
    <source>
        <dbReference type="Pfam" id="PF01227"/>
    </source>
</evidence>
<dbReference type="Gene3D" id="3.40.50.2000">
    <property type="entry name" value="Glycogen Phosphorylase B"/>
    <property type="match status" value="2"/>
</dbReference>
<protein>
    <submittedName>
        <fullName evidence="4">Anthocyanidin-3-O-glucoside rhamnosyltransferase</fullName>
    </submittedName>
</protein>
<gene>
    <name evidence="4" type="ORF">Slati_0672400</name>
</gene>
<dbReference type="GO" id="GO:0035251">
    <property type="term" value="F:UDP-glucosyltransferase activity"/>
    <property type="evidence" value="ECO:0007669"/>
    <property type="project" value="InterPro"/>
</dbReference>
<proteinExistence type="inferred from homology"/>
<dbReference type="InterPro" id="IPR035595">
    <property type="entry name" value="UDP_glycos_trans_CS"/>
</dbReference>
<dbReference type="PANTHER" id="PTHR48049:SF84">
    <property type="entry name" value="UDP-GLYCOSYLTRANSFERASE 79A6"/>
    <property type="match status" value="1"/>
</dbReference>
<sequence>MKPKSKQFLEQKWDKIFGNCSELGFEEEPETLAIEEAVKVLLQGLGEISIVKGLRKTPLRVAKGPKRKGPEVKCHVGYVPSGHRVVGLSKLSRVAEVFAKRLQEPQRLANEICAAFAARYQTTGVAVVSQCSHIHFPNFESALFDPNHKGWVKMLVRSGSGVFDNENTADIWTDFLSLLRFRGINTEDFCSRVSNDKSWCPSHTFCRVAASDSALLGAVSSILCSLGEDPSRKELVETPTRFVKWLMNFKNTNLDLKLNGFVRSKRDSLTSNGDFSNEEHLCSELNLSFWSQCEHHLLPFHGVVHIGYYGSNGFSPVGKSLLQSIVHFYGFKLQVQERLTRQIAETVSSFLGEDIIVVVEASHTCMISRGIEKFGSSTATIAVLGRFSTDPSARAKFLQIIPSSSPCEAADEEIFAWSWRKSRERMEIIQQAILSWRPHFILLTSTQCQPHQINAASLSHLAHRPLTLPPVAGLPLGLASTSDLTPTQSELLKVALDLMQPQIRQLLSQLKPHFVLFDFAQEWLPKMASDLGIKTVFYSVFIALSTAYLTVPARLPEPGTYPTLEQVKNPPPGFPATSVAAVKTFEARDFLYMFKSFNNRPCVYDRVISGLKGSSIILAKTCNEMEAPYIQYVKSQFNKPVLLVGPVVPEGRADQLEGKWADWLGQFEAKSVIYCSFGSETFLNDDQIRELALGLELTGLPFLLVLNFPANADASAELRRALPEGLMERVKGKGVISSGWVEQQKILAHSSVGCYLSHAGFSSVIEGLLNDCQLVLLPQKGDQFLNSKLVSGDLRAGVEVNRRDEDGYFGKEDIKRAVESVMVRVDEEPGKSVRGNQKKWREFVLDKGVQDGFIVDLVKEMEAIAGISNT</sequence>
<name>A0AAW2Y3Z5_9LAMI</name>
<dbReference type="FunFam" id="3.30.1130.10:FF:000008">
    <property type="entry name" value="GTP cyclohydrolase 1"/>
    <property type="match status" value="1"/>
</dbReference>
<reference evidence="4" key="1">
    <citation type="submission" date="2020-06" db="EMBL/GenBank/DDBJ databases">
        <authorList>
            <person name="Li T."/>
            <person name="Hu X."/>
            <person name="Zhang T."/>
            <person name="Song X."/>
            <person name="Zhang H."/>
            <person name="Dai N."/>
            <person name="Sheng W."/>
            <person name="Hou X."/>
            <person name="Wei L."/>
        </authorList>
    </citation>
    <scope>NUCLEOTIDE SEQUENCE</scope>
    <source>
        <strain evidence="4">KEN1</strain>
        <tissue evidence="4">Leaf</tissue>
    </source>
</reference>
<dbReference type="AlphaFoldDB" id="A0AAW2Y3Z5"/>
<organism evidence="4">
    <name type="scientific">Sesamum latifolium</name>
    <dbReference type="NCBI Taxonomy" id="2727402"/>
    <lineage>
        <taxon>Eukaryota</taxon>
        <taxon>Viridiplantae</taxon>
        <taxon>Streptophyta</taxon>
        <taxon>Embryophyta</taxon>
        <taxon>Tracheophyta</taxon>
        <taxon>Spermatophyta</taxon>
        <taxon>Magnoliopsida</taxon>
        <taxon>eudicotyledons</taxon>
        <taxon>Gunneridae</taxon>
        <taxon>Pentapetalae</taxon>
        <taxon>asterids</taxon>
        <taxon>lamiids</taxon>
        <taxon>Lamiales</taxon>
        <taxon>Pedaliaceae</taxon>
        <taxon>Sesamum</taxon>
    </lineage>
</organism>
<dbReference type="CDD" id="cd03784">
    <property type="entry name" value="GT1_Gtf-like"/>
    <property type="match status" value="1"/>
</dbReference>
<dbReference type="FunFam" id="3.40.50.2000:FF:000257">
    <property type="entry name" value="Glycosyltransferase"/>
    <property type="match status" value="1"/>
</dbReference>
<dbReference type="InterPro" id="IPR050481">
    <property type="entry name" value="UDP-glycosyltransf_plant"/>
</dbReference>
<comment type="similarity">
    <text evidence="1">Belongs to the UDP-glycosyltransferase family.</text>
</comment>